<name>A0A2G9GPP6_9LAMI</name>
<sequence length="100" mass="11078">MASSSGSVTGDDPASPRRFQPGSSDVFILSWPCMNPILCYLFFYRSGEDGWTPQNVTIIEQDGEHVNFLFDVPMPNNSWFGYNNYFPPPPPANAASLAVK</sequence>
<proteinExistence type="predicted"/>
<dbReference type="Proteomes" id="UP000231279">
    <property type="component" value="Unassembled WGS sequence"/>
</dbReference>
<evidence type="ECO:0000256" key="1">
    <source>
        <dbReference type="SAM" id="MobiDB-lite"/>
    </source>
</evidence>
<organism evidence="2 3">
    <name type="scientific">Handroanthus impetiginosus</name>
    <dbReference type="NCBI Taxonomy" id="429701"/>
    <lineage>
        <taxon>Eukaryota</taxon>
        <taxon>Viridiplantae</taxon>
        <taxon>Streptophyta</taxon>
        <taxon>Embryophyta</taxon>
        <taxon>Tracheophyta</taxon>
        <taxon>Spermatophyta</taxon>
        <taxon>Magnoliopsida</taxon>
        <taxon>eudicotyledons</taxon>
        <taxon>Gunneridae</taxon>
        <taxon>Pentapetalae</taxon>
        <taxon>asterids</taxon>
        <taxon>lamiids</taxon>
        <taxon>Lamiales</taxon>
        <taxon>Bignoniaceae</taxon>
        <taxon>Crescentiina</taxon>
        <taxon>Tabebuia alliance</taxon>
        <taxon>Handroanthus</taxon>
    </lineage>
</organism>
<comment type="caution">
    <text evidence="2">The sequence shown here is derived from an EMBL/GenBank/DDBJ whole genome shotgun (WGS) entry which is preliminary data.</text>
</comment>
<dbReference type="Pfam" id="PF06232">
    <property type="entry name" value="ATS3"/>
    <property type="match status" value="1"/>
</dbReference>
<reference evidence="3" key="1">
    <citation type="journal article" date="2018" name="Gigascience">
        <title>Genome assembly of the Pink Ipe (Handroanthus impetiginosus, Bignoniaceae), a highly valued, ecologically keystone Neotropical timber forest tree.</title>
        <authorList>
            <person name="Silva-Junior O.B."/>
            <person name="Grattapaglia D."/>
            <person name="Novaes E."/>
            <person name="Collevatti R.G."/>
        </authorList>
    </citation>
    <scope>NUCLEOTIDE SEQUENCE [LARGE SCALE GENOMIC DNA]</scope>
    <source>
        <strain evidence="3">cv. UFG-1</strain>
    </source>
</reference>
<dbReference type="STRING" id="429701.A0A2G9GPP6"/>
<dbReference type="InterPro" id="IPR036392">
    <property type="entry name" value="PLAT/LH2_dom_sf"/>
</dbReference>
<dbReference type="EMBL" id="NKXS01004162">
    <property type="protein sequence ID" value="PIN07274.1"/>
    <property type="molecule type" value="Genomic_DNA"/>
</dbReference>
<dbReference type="OrthoDB" id="1920702at2759"/>
<protein>
    <submittedName>
        <fullName evidence="2">Uncharacterized protein</fullName>
    </submittedName>
</protein>
<dbReference type="AlphaFoldDB" id="A0A2G9GPP6"/>
<dbReference type="SUPFAM" id="SSF49723">
    <property type="entry name" value="Lipase/lipooxygenase domain (PLAT/LH2 domain)"/>
    <property type="match status" value="1"/>
</dbReference>
<feature type="region of interest" description="Disordered" evidence="1">
    <location>
        <begin position="1"/>
        <end position="20"/>
    </location>
</feature>
<dbReference type="InterPro" id="IPR010417">
    <property type="entry name" value="Embryo-specific_ATS3"/>
</dbReference>
<gene>
    <name evidence="2" type="ORF">CDL12_20160</name>
</gene>
<evidence type="ECO:0000313" key="2">
    <source>
        <dbReference type="EMBL" id="PIN07274.1"/>
    </source>
</evidence>
<accession>A0A2G9GPP6</accession>
<keyword evidence="3" id="KW-1185">Reference proteome</keyword>
<evidence type="ECO:0000313" key="3">
    <source>
        <dbReference type="Proteomes" id="UP000231279"/>
    </source>
</evidence>